<feature type="non-terminal residue" evidence="2">
    <location>
        <position position="1"/>
    </location>
</feature>
<feature type="signal peptide" evidence="1">
    <location>
        <begin position="1"/>
        <end position="18"/>
    </location>
</feature>
<dbReference type="EMBL" id="CAMKVN010017925">
    <property type="protein sequence ID" value="CAI2198137.1"/>
    <property type="molecule type" value="Genomic_DNA"/>
</dbReference>
<keyword evidence="3" id="KW-1185">Reference proteome</keyword>
<protein>
    <submittedName>
        <fullName evidence="2">2701_t:CDS:1</fullName>
    </submittedName>
</protein>
<name>A0A9W4WZQ0_9GLOM</name>
<evidence type="ECO:0000313" key="2">
    <source>
        <dbReference type="EMBL" id="CAI2198137.1"/>
    </source>
</evidence>
<evidence type="ECO:0000256" key="1">
    <source>
        <dbReference type="SAM" id="SignalP"/>
    </source>
</evidence>
<feature type="non-terminal residue" evidence="2">
    <location>
        <position position="67"/>
    </location>
</feature>
<gene>
    <name evidence="2" type="ORF">FWILDA_LOCUS18423</name>
</gene>
<comment type="caution">
    <text evidence="2">The sequence shown here is derived from an EMBL/GenBank/DDBJ whole genome shotgun (WGS) entry which is preliminary data.</text>
</comment>
<sequence>FTEFLVVLFPIILYANDTEEFVVIGTDYNEYHCNTTSCKCKSGDAGGTCGQCAQKVMDVSTWDFYET</sequence>
<feature type="chain" id="PRO_5040838019" evidence="1">
    <location>
        <begin position="19"/>
        <end position="67"/>
    </location>
</feature>
<evidence type="ECO:0000313" key="3">
    <source>
        <dbReference type="Proteomes" id="UP001153678"/>
    </source>
</evidence>
<keyword evidence="1" id="KW-0732">Signal</keyword>
<dbReference type="AlphaFoldDB" id="A0A9W4WZQ0"/>
<dbReference type="Proteomes" id="UP001153678">
    <property type="component" value="Unassembled WGS sequence"/>
</dbReference>
<proteinExistence type="predicted"/>
<organism evidence="2 3">
    <name type="scientific">Funneliformis geosporum</name>
    <dbReference type="NCBI Taxonomy" id="1117311"/>
    <lineage>
        <taxon>Eukaryota</taxon>
        <taxon>Fungi</taxon>
        <taxon>Fungi incertae sedis</taxon>
        <taxon>Mucoromycota</taxon>
        <taxon>Glomeromycotina</taxon>
        <taxon>Glomeromycetes</taxon>
        <taxon>Glomerales</taxon>
        <taxon>Glomeraceae</taxon>
        <taxon>Funneliformis</taxon>
    </lineage>
</organism>
<reference evidence="2" key="1">
    <citation type="submission" date="2022-08" db="EMBL/GenBank/DDBJ databases">
        <authorList>
            <person name="Kallberg Y."/>
            <person name="Tangrot J."/>
            <person name="Rosling A."/>
        </authorList>
    </citation>
    <scope>NUCLEOTIDE SEQUENCE</scope>
    <source>
        <strain evidence="2">Wild A</strain>
    </source>
</reference>
<accession>A0A9W4WZQ0</accession>